<evidence type="ECO:0000256" key="7">
    <source>
        <dbReference type="PIRSR" id="PIRSR602401-1"/>
    </source>
</evidence>
<keyword evidence="2" id="KW-0812">Transmembrane</keyword>
<dbReference type="Proteomes" id="UP000326396">
    <property type="component" value="Linkage Group LG18"/>
</dbReference>
<evidence type="ECO:0000256" key="4">
    <source>
        <dbReference type="ARBA" id="ARBA00022989"/>
    </source>
</evidence>
<protein>
    <recommendedName>
        <fullName evidence="11">Cytochrome P450</fullName>
    </recommendedName>
</protein>
<reference evidence="9 10" key="1">
    <citation type="submission" date="2019-05" db="EMBL/GenBank/DDBJ databases">
        <title>Mikania micrantha, genome provides insights into the molecular mechanism of rapid growth.</title>
        <authorList>
            <person name="Liu B."/>
        </authorList>
    </citation>
    <scope>NUCLEOTIDE SEQUENCE [LARGE SCALE GENOMIC DNA]</scope>
    <source>
        <strain evidence="9">NLD-2019</strain>
        <tissue evidence="9">Leaf</tissue>
    </source>
</reference>
<feature type="binding site" description="axial binding residue" evidence="7">
    <location>
        <position position="458"/>
    </location>
    <ligand>
        <name>heme</name>
        <dbReference type="ChEBI" id="CHEBI:30413"/>
    </ligand>
    <ligandPart>
        <name>Fe</name>
        <dbReference type="ChEBI" id="CHEBI:18248"/>
    </ligandPart>
</feature>
<comment type="similarity">
    <text evidence="8">Belongs to the cytochrome P450 family.</text>
</comment>
<dbReference type="AlphaFoldDB" id="A0A5N6NRD6"/>
<keyword evidence="7 8" id="KW-0349">Heme</keyword>
<keyword evidence="5 8" id="KW-0560">Oxidoreductase</keyword>
<sequence>MKAWYIAILSVCIAAVGSILFRRSSGKKPLPGPPFLYSIFLMLTNSPLNVEPILVNLKARYGPIFTLSFGLRTNIFIGNHSLAHKVLVQNGAVFSDRLESVVACNISTSHYGPTWRTLRRNLSSEIMQPARIKSYSWVRKWVLRILIDRIQKQQDIGGKDGIAVVDHFQYAMFSLLVVMCFGEKYDDTKINEIAKVQHDLLLKYATGRFSVLSIFPYLGKILFRNRWKELEILLGERDKVIMPLIKSRMRSVNPQKKPMIGNEQFVTYFDTLVNLQLPKEDGDDGNGGRLTSKEIVSLCSEFLNAGTDTTSTTLQWIMANLVKHPHIQSKLYDEIVAVVGLPFPPPQKGTGLKSVIGEDDLQRMLYLKAVVLEGLRRHPPGHFVLPHRVMKEVEVDGYMVPEGASINFMVGEMGLDPEVWDEPMEFKPERFLVNDCVFDITGSKGIKMMPFGAGRRICPGSDLALLHLEYFVANLIWYFDWSVPDGYHVDLAEKTEFSIVMKHPLRALVSSRVAKLDHLG</sequence>
<keyword evidence="3 7" id="KW-0479">Metal-binding</keyword>
<dbReference type="CDD" id="cd11075">
    <property type="entry name" value="CYP77_89"/>
    <property type="match status" value="1"/>
</dbReference>
<dbReference type="Gene3D" id="1.10.630.10">
    <property type="entry name" value="Cytochrome P450"/>
    <property type="match status" value="1"/>
</dbReference>
<dbReference type="Pfam" id="PF00067">
    <property type="entry name" value="p450"/>
    <property type="match status" value="1"/>
</dbReference>
<keyword evidence="7 8" id="KW-0408">Iron</keyword>
<comment type="cofactor">
    <cofactor evidence="7">
        <name>heme</name>
        <dbReference type="ChEBI" id="CHEBI:30413"/>
    </cofactor>
</comment>
<evidence type="ECO:0000256" key="6">
    <source>
        <dbReference type="ARBA" id="ARBA00023136"/>
    </source>
</evidence>
<keyword evidence="6" id="KW-0472">Membrane</keyword>
<dbReference type="GO" id="GO:0016020">
    <property type="term" value="C:membrane"/>
    <property type="evidence" value="ECO:0007669"/>
    <property type="project" value="UniProtKB-SubCell"/>
</dbReference>
<evidence type="ECO:0000256" key="5">
    <source>
        <dbReference type="ARBA" id="ARBA00023002"/>
    </source>
</evidence>
<organism evidence="9 10">
    <name type="scientific">Mikania micrantha</name>
    <name type="common">bitter vine</name>
    <dbReference type="NCBI Taxonomy" id="192012"/>
    <lineage>
        <taxon>Eukaryota</taxon>
        <taxon>Viridiplantae</taxon>
        <taxon>Streptophyta</taxon>
        <taxon>Embryophyta</taxon>
        <taxon>Tracheophyta</taxon>
        <taxon>Spermatophyta</taxon>
        <taxon>Magnoliopsida</taxon>
        <taxon>eudicotyledons</taxon>
        <taxon>Gunneridae</taxon>
        <taxon>Pentapetalae</taxon>
        <taxon>asterids</taxon>
        <taxon>campanulids</taxon>
        <taxon>Asterales</taxon>
        <taxon>Asteraceae</taxon>
        <taxon>Asteroideae</taxon>
        <taxon>Heliantheae alliance</taxon>
        <taxon>Eupatorieae</taxon>
        <taxon>Mikania</taxon>
    </lineage>
</organism>
<evidence type="ECO:0000256" key="1">
    <source>
        <dbReference type="ARBA" id="ARBA00004167"/>
    </source>
</evidence>
<dbReference type="GO" id="GO:0016709">
    <property type="term" value="F:oxidoreductase activity, acting on paired donors, with incorporation or reduction of molecular oxygen, NAD(P)H as one donor, and incorporation of one atom of oxygen"/>
    <property type="evidence" value="ECO:0007669"/>
    <property type="project" value="TreeGrafter"/>
</dbReference>
<gene>
    <name evidence="9" type="ORF">E3N88_19584</name>
</gene>
<proteinExistence type="inferred from homology"/>
<dbReference type="OrthoDB" id="1055148at2759"/>
<evidence type="ECO:0008006" key="11">
    <source>
        <dbReference type="Google" id="ProtNLM"/>
    </source>
</evidence>
<dbReference type="PROSITE" id="PS00086">
    <property type="entry name" value="CYTOCHROME_P450"/>
    <property type="match status" value="1"/>
</dbReference>
<dbReference type="InterPro" id="IPR017972">
    <property type="entry name" value="Cyt_P450_CS"/>
</dbReference>
<dbReference type="EMBL" id="SZYD01000010">
    <property type="protein sequence ID" value="KAD4982913.1"/>
    <property type="molecule type" value="Genomic_DNA"/>
</dbReference>
<evidence type="ECO:0000256" key="3">
    <source>
        <dbReference type="ARBA" id="ARBA00022723"/>
    </source>
</evidence>
<evidence type="ECO:0000313" key="9">
    <source>
        <dbReference type="EMBL" id="KAD4982913.1"/>
    </source>
</evidence>
<dbReference type="PRINTS" id="PR00385">
    <property type="entry name" value="P450"/>
</dbReference>
<dbReference type="InterPro" id="IPR051103">
    <property type="entry name" value="Plant_metabolite_P450s"/>
</dbReference>
<dbReference type="PANTHER" id="PTHR24298">
    <property type="entry name" value="FLAVONOID 3'-MONOOXYGENASE-RELATED"/>
    <property type="match status" value="1"/>
</dbReference>
<keyword evidence="8" id="KW-0503">Monooxygenase</keyword>
<evidence type="ECO:0000256" key="2">
    <source>
        <dbReference type="ARBA" id="ARBA00022692"/>
    </source>
</evidence>
<keyword evidence="4" id="KW-1133">Transmembrane helix</keyword>
<dbReference type="GO" id="GO:0020037">
    <property type="term" value="F:heme binding"/>
    <property type="evidence" value="ECO:0007669"/>
    <property type="project" value="InterPro"/>
</dbReference>
<comment type="subcellular location">
    <subcellularLocation>
        <location evidence="1">Membrane</location>
        <topology evidence="1">Single-pass membrane protein</topology>
    </subcellularLocation>
</comment>
<evidence type="ECO:0000256" key="8">
    <source>
        <dbReference type="RuleBase" id="RU000461"/>
    </source>
</evidence>
<accession>A0A5N6NRD6</accession>
<dbReference type="GO" id="GO:0005506">
    <property type="term" value="F:iron ion binding"/>
    <property type="evidence" value="ECO:0007669"/>
    <property type="project" value="InterPro"/>
</dbReference>
<dbReference type="PRINTS" id="PR00463">
    <property type="entry name" value="EP450I"/>
</dbReference>
<evidence type="ECO:0000313" key="10">
    <source>
        <dbReference type="Proteomes" id="UP000326396"/>
    </source>
</evidence>
<dbReference type="InterPro" id="IPR036396">
    <property type="entry name" value="Cyt_P450_sf"/>
</dbReference>
<dbReference type="SUPFAM" id="SSF48264">
    <property type="entry name" value="Cytochrome P450"/>
    <property type="match status" value="1"/>
</dbReference>
<dbReference type="PANTHER" id="PTHR24298:SF800">
    <property type="entry name" value="CYTOCHROME P450 89A2-RELATED"/>
    <property type="match status" value="1"/>
</dbReference>
<dbReference type="InterPro" id="IPR002401">
    <property type="entry name" value="Cyt_P450_E_grp-I"/>
</dbReference>
<keyword evidence="10" id="KW-1185">Reference proteome</keyword>
<dbReference type="InterPro" id="IPR001128">
    <property type="entry name" value="Cyt_P450"/>
</dbReference>
<name>A0A5N6NRD6_9ASTR</name>
<comment type="caution">
    <text evidence="9">The sequence shown here is derived from an EMBL/GenBank/DDBJ whole genome shotgun (WGS) entry which is preliminary data.</text>
</comment>